<feature type="transmembrane region" description="Helical" evidence="14">
    <location>
        <begin position="166"/>
        <end position="187"/>
    </location>
</feature>
<keyword evidence="4" id="KW-0813">Transport</keyword>
<dbReference type="InterPro" id="IPR005821">
    <property type="entry name" value="Ion_trans_dom"/>
</dbReference>
<keyword evidence="9 14" id="KW-1133">Transmembrane helix</keyword>
<evidence type="ECO:0000256" key="6">
    <source>
        <dbReference type="ARBA" id="ARBA00022737"/>
    </source>
</evidence>
<feature type="transmembrane region" description="Helical" evidence="14">
    <location>
        <begin position="529"/>
        <end position="546"/>
    </location>
</feature>
<feature type="transmembrane region" description="Helical" evidence="14">
    <location>
        <begin position="289"/>
        <end position="314"/>
    </location>
</feature>
<protein>
    <recommendedName>
        <fullName evidence="15">EF-hand domain-containing protein</fullName>
    </recommendedName>
</protein>
<dbReference type="SUPFAM" id="SSF81324">
    <property type="entry name" value="Voltage-gated potassium channels"/>
    <property type="match status" value="1"/>
</dbReference>
<dbReference type="SUPFAM" id="SSF47473">
    <property type="entry name" value="EF-hand"/>
    <property type="match status" value="1"/>
</dbReference>
<dbReference type="PhylomeDB" id="A0A0G4EDH8"/>
<feature type="compositionally biased region" description="Pro residues" evidence="13">
    <location>
        <begin position="903"/>
        <end position="913"/>
    </location>
</feature>
<evidence type="ECO:0000256" key="3">
    <source>
        <dbReference type="ARBA" id="ARBA00011738"/>
    </source>
</evidence>
<feature type="transmembrane region" description="Helical" evidence="14">
    <location>
        <begin position="600"/>
        <end position="622"/>
    </location>
</feature>
<dbReference type="InterPro" id="IPR011992">
    <property type="entry name" value="EF-hand-dom_pair"/>
</dbReference>
<dbReference type="PROSITE" id="PS00018">
    <property type="entry name" value="EF_HAND_1"/>
    <property type="match status" value="1"/>
</dbReference>
<comment type="subunit">
    <text evidence="3">Homodimer.</text>
</comment>
<keyword evidence="5 14" id="KW-0812">Transmembrane</keyword>
<dbReference type="InterPro" id="IPR027359">
    <property type="entry name" value="Volt_channel_dom_sf"/>
</dbReference>
<dbReference type="GO" id="GO:0034702">
    <property type="term" value="C:monoatomic ion channel complex"/>
    <property type="evidence" value="ECO:0007669"/>
    <property type="project" value="UniProtKB-KW"/>
</dbReference>
<keyword evidence="10" id="KW-0406">Ion transport</keyword>
<keyword evidence="8" id="KW-0851">Voltage-gated channel</keyword>
<evidence type="ECO:0000313" key="16">
    <source>
        <dbReference type="EMBL" id="CEL93554.1"/>
    </source>
</evidence>
<dbReference type="InterPro" id="IPR002048">
    <property type="entry name" value="EF_hand_dom"/>
</dbReference>
<keyword evidence="7" id="KW-0106">Calcium</keyword>
<feature type="compositionally biased region" description="Basic and acidic residues" evidence="13">
    <location>
        <begin position="885"/>
        <end position="899"/>
    </location>
</feature>
<dbReference type="PANTHER" id="PTHR46988:SF2">
    <property type="entry name" value="TWO PORE CALCIUM CHANNEL PROTEIN 1"/>
    <property type="match status" value="1"/>
</dbReference>
<keyword evidence="11 14" id="KW-0472">Membrane</keyword>
<sequence length="947" mass="105553">MEQEPSTSLGARRLLPLSIEAPPPSRSITGSSSAGLGRLPTTPSAAYDHLLSYERATIWLHYARYAEEYVPEDCFQTAMQVRLFKWRRRCLPLIRGVFFVYLVAAFVEWPSWCLERECGPPSNVLRSDLPLWPPWVTRLIELGCLLCILAYYILAGKTLRFFPWTWCLLVLTALSLLDVSTACFNTIGIVPTTFRLSRLLRPLIFCLGSLTMRTTVMRIAQTVPNTIQVFGIIFLSVLVFGWVGVIFFSGTGGHAEFPTFKYSVKSLFVSLTTANFPQVMLSAYADNRAAPIFFVLFTFLVMTLLMNVLLAAIYNSYKEVLREWVLQFYLNRNRALQAAFDLLKNKDGVVTMDEWCAFFSHWSGGDREGGGGGVMHVKRGRRLFRCLDTDHNGDLTEDEFMLLIRVMTEKDVVVLRYPPESKARIRRLVAICLSRRFDILIDVLITISVIITCTQTMMFVEASTALHQHTTTGEGQPPDHHPVACFYSSAALYYLQLALSATYAAELAFKISVLGFERFWKIHPLRNRFDLYAVIPLVLAEALFLIEGRGGVGHVFVERGEGAAGWCMSGLGRFLAFLRMQRGIRLLFNFERLQTFATELASVLTSFNTIAGLLIVVFYVYATVGIQLFGGRMTLDKVANRIMGAVNTVTDANVTVTMPLSVEVNGTSSASLPPLLEHATLEALLNFNDFYSSLITLIVLMINGWHDTLEIYLEETSEWCGLFFASFYILCVLIVLNCFMALILEAFDHVSEGPSSDPTRHRIASAPGVAREEVLRKMFADELDWLDKSSSFYISTSSGISASRIMRQPTGGALASVRGPSPFSPAITPPQSPVKLPPTHAAQQQGQTPGSKSQRERSGESSPPHAFLFRGSSTDDEADSPFARSRWDSNHHHEARIDVEVPQLPPAPAPPQPLGDEFARVGGGGGGDDGQREEETRMDHQHLFGPP</sequence>
<evidence type="ECO:0000256" key="14">
    <source>
        <dbReference type="SAM" id="Phobius"/>
    </source>
</evidence>
<dbReference type="InterPro" id="IPR018247">
    <property type="entry name" value="EF_Hand_1_Ca_BS"/>
</dbReference>
<dbReference type="InterPro" id="IPR044581">
    <property type="entry name" value="TPC1_plant"/>
</dbReference>
<gene>
    <name evidence="16" type="ORF">Vbra_11264</name>
</gene>
<evidence type="ECO:0000256" key="8">
    <source>
        <dbReference type="ARBA" id="ARBA00022882"/>
    </source>
</evidence>
<dbReference type="GO" id="GO:0005509">
    <property type="term" value="F:calcium ion binding"/>
    <property type="evidence" value="ECO:0007669"/>
    <property type="project" value="InterPro"/>
</dbReference>
<name>A0A0G4EDH8_VITBC</name>
<comment type="subcellular location">
    <subcellularLocation>
        <location evidence="1">Membrane</location>
        <topology evidence="1">Multi-pass membrane protein</topology>
    </subcellularLocation>
</comment>
<dbReference type="OrthoDB" id="449047at2759"/>
<feature type="transmembrane region" description="Helical" evidence="14">
    <location>
        <begin position="721"/>
        <end position="744"/>
    </location>
</feature>
<evidence type="ECO:0000256" key="7">
    <source>
        <dbReference type="ARBA" id="ARBA00022837"/>
    </source>
</evidence>
<evidence type="ECO:0000256" key="1">
    <source>
        <dbReference type="ARBA" id="ARBA00004141"/>
    </source>
</evidence>
<dbReference type="Pfam" id="PF00520">
    <property type="entry name" value="Ion_trans"/>
    <property type="match status" value="2"/>
</dbReference>
<dbReference type="Gene3D" id="1.10.238.10">
    <property type="entry name" value="EF-hand"/>
    <property type="match status" value="1"/>
</dbReference>
<evidence type="ECO:0000256" key="5">
    <source>
        <dbReference type="ARBA" id="ARBA00022692"/>
    </source>
</evidence>
<accession>A0A0G4EDH8</accession>
<feature type="transmembrane region" description="Helical" evidence="14">
    <location>
        <begin position="439"/>
        <end position="460"/>
    </location>
</feature>
<dbReference type="PANTHER" id="PTHR46988">
    <property type="entry name" value="TWO PORE CALCIUM CHANNEL PROTEIN 1"/>
    <property type="match status" value="1"/>
</dbReference>
<dbReference type="GO" id="GO:0005245">
    <property type="term" value="F:voltage-gated calcium channel activity"/>
    <property type="evidence" value="ECO:0007669"/>
    <property type="project" value="InterPro"/>
</dbReference>
<feature type="region of interest" description="Disordered" evidence="13">
    <location>
        <begin position="811"/>
        <end position="947"/>
    </location>
</feature>
<evidence type="ECO:0000313" key="17">
    <source>
        <dbReference type="Proteomes" id="UP000041254"/>
    </source>
</evidence>
<dbReference type="Gene3D" id="1.10.287.70">
    <property type="match status" value="2"/>
</dbReference>
<evidence type="ECO:0000259" key="15">
    <source>
        <dbReference type="PROSITE" id="PS50222"/>
    </source>
</evidence>
<feature type="domain" description="EF-hand" evidence="15">
    <location>
        <begin position="375"/>
        <end position="410"/>
    </location>
</feature>
<evidence type="ECO:0000256" key="13">
    <source>
        <dbReference type="SAM" id="MobiDB-lite"/>
    </source>
</evidence>
<keyword evidence="17" id="KW-1185">Reference proteome</keyword>
<evidence type="ECO:0000256" key="4">
    <source>
        <dbReference type="ARBA" id="ARBA00022448"/>
    </source>
</evidence>
<dbReference type="VEuPathDB" id="CryptoDB:Vbra_11264"/>
<feature type="compositionally biased region" description="Basic and acidic residues" evidence="13">
    <location>
        <begin position="929"/>
        <end position="947"/>
    </location>
</feature>
<dbReference type="Proteomes" id="UP000041254">
    <property type="component" value="Unassembled WGS sequence"/>
</dbReference>
<proteinExistence type="inferred from homology"/>
<dbReference type="Gene3D" id="1.20.120.350">
    <property type="entry name" value="Voltage-gated potassium channels. Chain C"/>
    <property type="match status" value="1"/>
</dbReference>
<organism evidence="16 17">
    <name type="scientific">Vitrella brassicaformis (strain CCMP3155)</name>
    <dbReference type="NCBI Taxonomy" id="1169540"/>
    <lineage>
        <taxon>Eukaryota</taxon>
        <taxon>Sar</taxon>
        <taxon>Alveolata</taxon>
        <taxon>Colpodellida</taxon>
        <taxon>Vitrellaceae</taxon>
        <taxon>Vitrella</taxon>
    </lineage>
</organism>
<dbReference type="InParanoid" id="A0A0G4EDH8"/>
<comment type="similarity">
    <text evidence="2">Belongs to the calcium channel alpha-1 subunit (TC 1.A.1.11) family. Two pore calcium channel subfamily.</text>
</comment>
<evidence type="ECO:0000256" key="2">
    <source>
        <dbReference type="ARBA" id="ARBA00009286"/>
    </source>
</evidence>
<feature type="transmembrane region" description="Helical" evidence="14">
    <location>
        <begin position="491"/>
        <end position="509"/>
    </location>
</feature>
<dbReference type="AlphaFoldDB" id="A0A0G4EDH8"/>
<dbReference type="EMBL" id="CDMY01000176">
    <property type="protein sequence ID" value="CEL93554.1"/>
    <property type="molecule type" value="Genomic_DNA"/>
</dbReference>
<evidence type="ECO:0000256" key="10">
    <source>
        <dbReference type="ARBA" id="ARBA00023065"/>
    </source>
</evidence>
<dbReference type="STRING" id="1169540.A0A0G4EDH8"/>
<evidence type="ECO:0000256" key="11">
    <source>
        <dbReference type="ARBA" id="ARBA00023136"/>
    </source>
</evidence>
<keyword evidence="6" id="KW-0677">Repeat</keyword>
<evidence type="ECO:0000256" key="9">
    <source>
        <dbReference type="ARBA" id="ARBA00022989"/>
    </source>
</evidence>
<feature type="transmembrane region" description="Helical" evidence="14">
    <location>
        <begin position="199"/>
        <end position="217"/>
    </location>
</feature>
<evidence type="ECO:0000256" key="12">
    <source>
        <dbReference type="ARBA" id="ARBA00023303"/>
    </source>
</evidence>
<feature type="transmembrane region" description="Helical" evidence="14">
    <location>
        <begin position="229"/>
        <end position="248"/>
    </location>
</feature>
<feature type="transmembrane region" description="Helical" evidence="14">
    <location>
        <begin position="92"/>
        <end position="112"/>
    </location>
</feature>
<dbReference type="OMA" id="EVVFDMY"/>
<dbReference type="PROSITE" id="PS50222">
    <property type="entry name" value="EF_HAND_2"/>
    <property type="match status" value="1"/>
</dbReference>
<feature type="compositionally biased region" description="Pro residues" evidence="13">
    <location>
        <begin position="827"/>
        <end position="836"/>
    </location>
</feature>
<feature type="transmembrane region" description="Helical" evidence="14">
    <location>
        <begin position="132"/>
        <end position="154"/>
    </location>
</feature>
<feature type="compositionally biased region" description="Polar residues" evidence="13">
    <location>
        <begin position="841"/>
        <end position="852"/>
    </location>
</feature>
<reference evidence="16 17" key="1">
    <citation type="submission" date="2014-11" db="EMBL/GenBank/DDBJ databases">
        <authorList>
            <person name="Zhu J."/>
            <person name="Qi W."/>
            <person name="Song R."/>
        </authorList>
    </citation>
    <scope>NUCLEOTIDE SEQUENCE [LARGE SCALE GENOMIC DNA]</scope>
</reference>
<keyword evidence="12" id="KW-0407">Ion channel</keyword>